<dbReference type="Pfam" id="PF17689">
    <property type="entry name" value="Arabino_trans_N"/>
    <property type="match status" value="1"/>
</dbReference>
<name>A0ABX6IMP8_9ACTN</name>
<dbReference type="Gene3D" id="2.60.120.610">
    <property type="entry name" value="arabinofuranosyltransferase like domain"/>
    <property type="match status" value="1"/>
</dbReference>
<evidence type="ECO:0000256" key="10">
    <source>
        <dbReference type="ARBA" id="ARBA00023316"/>
    </source>
</evidence>
<keyword evidence="5" id="KW-0328">Glycosyltransferase</keyword>
<evidence type="ECO:0000256" key="12">
    <source>
        <dbReference type="SAM" id="Phobius"/>
    </source>
</evidence>
<evidence type="ECO:0000259" key="15">
    <source>
        <dbReference type="Pfam" id="PF17689"/>
    </source>
</evidence>
<gene>
    <name evidence="16" type="ORF">GII31_21660</name>
</gene>
<evidence type="ECO:0000256" key="11">
    <source>
        <dbReference type="SAM" id="MobiDB-lite"/>
    </source>
</evidence>
<feature type="transmembrane region" description="Helical" evidence="12">
    <location>
        <begin position="631"/>
        <end position="653"/>
    </location>
</feature>
<evidence type="ECO:0000313" key="17">
    <source>
        <dbReference type="Proteomes" id="UP001059836"/>
    </source>
</evidence>
<dbReference type="Pfam" id="PF14896">
    <property type="entry name" value="Arabino_trans_C"/>
    <property type="match status" value="1"/>
</dbReference>
<accession>A0ABX6IMP8</accession>
<feature type="transmembrane region" description="Helical" evidence="12">
    <location>
        <begin position="21"/>
        <end position="43"/>
    </location>
</feature>
<feature type="transmembrane region" description="Helical" evidence="12">
    <location>
        <begin position="378"/>
        <end position="397"/>
    </location>
</feature>
<comment type="subcellular location">
    <subcellularLocation>
        <location evidence="2">Cell membrane</location>
        <topology evidence="2">Multi-pass membrane protein</topology>
    </subcellularLocation>
</comment>
<evidence type="ECO:0000256" key="9">
    <source>
        <dbReference type="ARBA" id="ARBA00023136"/>
    </source>
</evidence>
<evidence type="ECO:0000313" key="16">
    <source>
        <dbReference type="EMBL" id="QHN37114.1"/>
    </source>
</evidence>
<feature type="transmembrane region" description="Helical" evidence="12">
    <location>
        <begin position="714"/>
        <end position="735"/>
    </location>
</feature>
<feature type="region of interest" description="Disordered" evidence="11">
    <location>
        <begin position="158"/>
        <end position="185"/>
    </location>
</feature>
<protein>
    <submittedName>
        <fullName evidence="16">Arabinosyltransferase</fullName>
    </submittedName>
</protein>
<dbReference type="InterPro" id="IPR032731">
    <property type="entry name" value="Arabino_trans_C"/>
</dbReference>
<feature type="region of interest" description="Disordered" evidence="11">
    <location>
        <begin position="780"/>
        <end position="900"/>
    </location>
</feature>
<evidence type="ECO:0000256" key="5">
    <source>
        <dbReference type="ARBA" id="ARBA00022676"/>
    </source>
</evidence>
<dbReference type="Proteomes" id="UP001059836">
    <property type="component" value="Chromosome"/>
</dbReference>
<feature type="transmembrane region" description="Helical" evidence="12">
    <location>
        <begin position="601"/>
        <end position="624"/>
    </location>
</feature>
<dbReference type="InterPro" id="IPR027451">
    <property type="entry name" value="EmbABC_dom1"/>
</dbReference>
<keyword evidence="8 12" id="KW-1133">Transmembrane helix</keyword>
<keyword evidence="10" id="KW-0961">Cell wall biogenesis/degradation</keyword>
<feature type="transmembrane region" description="Helical" evidence="12">
    <location>
        <begin position="349"/>
        <end position="366"/>
    </location>
</feature>
<feature type="compositionally biased region" description="Acidic residues" evidence="11">
    <location>
        <begin position="814"/>
        <end position="826"/>
    </location>
</feature>
<feature type="domain" description="Arabinosyltransferas concanavalin like" evidence="15">
    <location>
        <begin position="46"/>
        <end position="218"/>
    </location>
</feature>
<dbReference type="Pfam" id="PF04602">
    <property type="entry name" value="Arabinose_trans"/>
    <property type="match status" value="1"/>
</dbReference>
<evidence type="ECO:0000256" key="7">
    <source>
        <dbReference type="ARBA" id="ARBA00022692"/>
    </source>
</evidence>
<dbReference type="Gene3D" id="3.40.190.160">
    <property type="match status" value="1"/>
</dbReference>
<dbReference type="InterPro" id="IPR007680">
    <property type="entry name" value="Arabino_trans_central"/>
</dbReference>
<dbReference type="EMBL" id="CP045809">
    <property type="protein sequence ID" value="QHN37114.1"/>
    <property type="molecule type" value="Genomic_DNA"/>
</dbReference>
<feature type="compositionally biased region" description="Low complexity" evidence="11">
    <location>
        <begin position="780"/>
        <end position="796"/>
    </location>
</feature>
<organism evidence="16 17">
    <name type="scientific">Gordonia pseudamarae</name>
    <dbReference type="NCBI Taxonomy" id="2831662"/>
    <lineage>
        <taxon>Bacteria</taxon>
        <taxon>Bacillati</taxon>
        <taxon>Actinomycetota</taxon>
        <taxon>Actinomycetes</taxon>
        <taxon>Mycobacteriales</taxon>
        <taxon>Gordoniaceae</taxon>
        <taxon>Gordonia</taxon>
    </lineage>
</organism>
<feature type="compositionally biased region" description="Acidic residues" evidence="11">
    <location>
        <begin position="839"/>
        <end position="856"/>
    </location>
</feature>
<evidence type="ECO:0000256" key="6">
    <source>
        <dbReference type="ARBA" id="ARBA00022679"/>
    </source>
</evidence>
<dbReference type="InterPro" id="IPR042486">
    <property type="entry name" value="Arabino_trans_C_2"/>
</dbReference>
<feature type="transmembrane region" description="Helical" evidence="12">
    <location>
        <begin position="542"/>
        <end position="563"/>
    </location>
</feature>
<keyword evidence="17" id="KW-1185">Reference proteome</keyword>
<keyword evidence="6" id="KW-0808">Transferase</keyword>
<evidence type="ECO:0000256" key="4">
    <source>
        <dbReference type="ARBA" id="ARBA00022475"/>
    </source>
</evidence>
<evidence type="ECO:0000259" key="14">
    <source>
        <dbReference type="Pfam" id="PF14896"/>
    </source>
</evidence>
<feature type="transmembrane region" description="Helical" evidence="12">
    <location>
        <begin position="228"/>
        <end position="248"/>
    </location>
</feature>
<keyword evidence="9 12" id="KW-0472">Membrane</keyword>
<evidence type="ECO:0000256" key="1">
    <source>
        <dbReference type="ARBA" id="ARBA00003001"/>
    </source>
</evidence>
<reference evidence="16" key="1">
    <citation type="journal article" date="2021" name="Nat. Microbiol.">
        <title>Cocultivation of an ultrasmall environmental parasitic bacterium with lytic ability against bacteria associated with wastewater foams.</title>
        <authorList>
            <person name="Batinovic S."/>
            <person name="Rose J.J.A."/>
            <person name="Ratcliffe J."/>
            <person name="Seviour R.J."/>
            <person name="Petrovski S."/>
        </authorList>
    </citation>
    <scope>NUCLEOTIDE SEQUENCE</scope>
    <source>
        <strain evidence="16">CON9</strain>
    </source>
</reference>
<feature type="transmembrane region" description="Helical" evidence="12">
    <location>
        <begin position="477"/>
        <end position="500"/>
    </location>
</feature>
<evidence type="ECO:0000259" key="13">
    <source>
        <dbReference type="Pfam" id="PF04602"/>
    </source>
</evidence>
<feature type="transmembrane region" description="Helical" evidence="12">
    <location>
        <begin position="575"/>
        <end position="595"/>
    </location>
</feature>
<evidence type="ECO:0000256" key="3">
    <source>
        <dbReference type="ARBA" id="ARBA00008195"/>
    </source>
</evidence>
<dbReference type="Gene3D" id="2.60.120.940">
    <property type="entry name" value="EmbC, C-terminal domain, subdomain 2"/>
    <property type="match status" value="1"/>
</dbReference>
<evidence type="ECO:0000256" key="8">
    <source>
        <dbReference type="ARBA" id="ARBA00022989"/>
    </source>
</evidence>
<sequence>MTTTDPSPLTDPAGAADRTRLWRIVAVVCGLIGALLAIAMPLLPVTQTTAELNWPQNDKLGNVSAPLASFVPIDMDLSVPCTLAARLPRDGGVLVSTMPSKGQSASARGLFIRATADSITVTDRDLVLLSTDRRSAQTHPDCRIEFAADGTGTTARFAGLPASREDPDAQDNADDSGPRTEFTLGDQQMRPQIVGIYTALPADAPRDGLSLHATIDTRYVSSPTAIKLIAIVLGVAMTLASLVALHMLDKRDGRRHRRFLPVTSPVASLAPAGWFTIRPPDVVVAAILTFWWIAGANTSDDGYNFVVGRITADAGYADNYFRYFGVPQDPFGWHFQVISWMSQISVAGPWMRLPAFALGLLGWWLISREVIGRLGRTVRHSSPAVWSAAFVFLAMWLPYNNGLRPEPAEAVGALLTWCCVERAIATRRLLPYALGVVTAAFTLALAPGGLMAVAALLAGIRPIVKTVVTRRDRNDRWLSLAAMLAPILAAGTAVLFQIFADQPLGVLLEGNRVATDVGPTMEWWQEPVRYYWLDLPTADGTLARRFGVLAMLLCLVVVMLRLLRREHPSGIARAPIWRLVAVTLGTMFLISFTPTKWTHHFGVYAGIAGALAAAAGAMMSPAILRSRRNRTFFASAVLVITGISFAGPNGWWFVGSYGVPWWDRAPRLAGIDLYWVILAAAIITALAGLWFHFRDDFVDEQTRTRGGNHWWSKLKFSPLPVISMLMVLFMVASLAKGAYGQRDSWSWAKSNISALRGDPCALAEDVLVEADPNAAVLTPAATGGEPAPGAAAALAGRSTGFTPNGVPDSVMIDATEEETTEEDTDESGGATDSGGTADSDSDNPDSDNPESGDPESGDPGSENPESGAGSGTGTSTPVTSTTGRAPGINGSTARLPFGLDPARTPVLGNAAASGTSSLTTSWYTLPTRSADTPLLTVAVAGFVAATDPVGAAVPGRAVVAEFGRIGKDGAVIPVARLAPLDVIDPPTWRNLRFPLADAPPRATVVRIVVDEKAAPGQWVALTPPRVPRLATLNEVVGDTDPVFIDWVVGLVFPCQRPMRVQHGVLEVPRWRIMPDAEATKKNSQTWMSGKSGGPLGISTGMLTATLVPSYLRNDWGRDWGGLQRFTEIVPAPPADLTIGTARRSGLWNPAPMRSVGY</sequence>
<proteinExistence type="inferred from homology"/>
<comment type="similarity">
    <text evidence="3">Belongs to the emb family.</text>
</comment>
<feature type="domain" description="Arabinosyltransferase C-terminal" evidence="14">
    <location>
        <begin position="731"/>
        <end position="1153"/>
    </location>
</feature>
<feature type="domain" description="Arabinofuranosyltransferase central" evidence="13">
    <location>
        <begin position="222"/>
        <end position="694"/>
    </location>
</feature>
<evidence type="ECO:0000256" key="2">
    <source>
        <dbReference type="ARBA" id="ARBA00004651"/>
    </source>
</evidence>
<feature type="compositionally biased region" description="Low complexity" evidence="11">
    <location>
        <begin position="873"/>
        <end position="883"/>
    </location>
</feature>
<dbReference type="InterPro" id="IPR040920">
    <property type="entry name" value="Arabino_trans_N"/>
</dbReference>
<keyword evidence="7 12" id="KW-0812">Transmembrane</keyword>
<comment type="function">
    <text evidence="1">Arabinosyl transferase responsible for the polymerization of arabinose into the arabinan of arabinogalactan.</text>
</comment>
<keyword evidence="4" id="KW-1003">Cell membrane</keyword>
<feature type="transmembrane region" description="Helical" evidence="12">
    <location>
        <begin position="673"/>
        <end position="693"/>
    </location>
</feature>
<feature type="transmembrane region" description="Helical" evidence="12">
    <location>
        <begin position="269"/>
        <end position="294"/>
    </location>
</feature>
<feature type="compositionally biased region" description="Low complexity" evidence="11">
    <location>
        <begin position="827"/>
        <end position="838"/>
    </location>
</feature>
<feature type="transmembrane region" description="Helical" evidence="12">
    <location>
        <begin position="432"/>
        <end position="457"/>
    </location>
</feature>